<reference evidence="3" key="1">
    <citation type="submission" date="2011-03" db="EMBL/GenBank/DDBJ databases">
        <title>Draft genome sequence of Brevundimonas diminuta.</title>
        <authorList>
            <person name="Brown P.J.B."/>
            <person name="Buechlein A."/>
            <person name="Hemmerich C."/>
            <person name="Brun Y.V."/>
        </authorList>
    </citation>
    <scope>NUCLEOTIDE SEQUENCE [LARGE SCALE GENOMIC DNA]</scope>
    <source>
        <strain evidence="3">C19</strain>
    </source>
</reference>
<keyword evidence="3" id="KW-1185">Reference proteome</keyword>
<gene>
    <name evidence="2" type="ORF">ABI_18710</name>
</gene>
<dbReference type="SUPFAM" id="SSF51197">
    <property type="entry name" value="Clavaminate synthase-like"/>
    <property type="match status" value="1"/>
</dbReference>
<dbReference type="EMBL" id="GL883077">
    <property type="protein sequence ID" value="EGF93431.1"/>
    <property type="molecule type" value="Genomic_DNA"/>
</dbReference>
<dbReference type="InterPro" id="IPR041667">
    <property type="entry name" value="Cupin_8"/>
</dbReference>
<dbReference type="PROSITE" id="PS51184">
    <property type="entry name" value="JMJC"/>
    <property type="match status" value="1"/>
</dbReference>
<dbReference type="PANTHER" id="PTHR12461:SF105">
    <property type="entry name" value="HYPOXIA-INDUCIBLE FACTOR 1-ALPHA INHIBITOR"/>
    <property type="match status" value="1"/>
</dbReference>
<organism evidence="2 3">
    <name type="scientific">Asticcacaulis biprosthecium C19</name>
    <dbReference type="NCBI Taxonomy" id="715226"/>
    <lineage>
        <taxon>Bacteria</taxon>
        <taxon>Pseudomonadati</taxon>
        <taxon>Pseudomonadota</taxon>
        <taxon>Alphaproteobacteria</taxon>
        <taxon>Caulobacterales</taxon>
        <taxon>Caulobacteraceae</taxon>
        <taxon>Asticcacaulis</taxon>
    </lineage>
</organism>
<dbReference type="Pfam" id="PF13621">
    <property type="entry name" value="Cupin_8"/>
    <property type="match status" value="1"/>
</dbReference>
<dbReference type="OrthoDB" id="479699at2"/>
<dbReference type="HOGENOM" id="CLU_825764_0_0_5"/>
<feature type="domain" description="JmjC" evidence="1">
    <location>
        <begin position="99"/>
        <end position="268"/>
    </location>
</feature>
<evidence type="ECO:0000313" key="2">
    <source>
        <dbReference type="EMBL" id="EGF93431.1"/>
    </source>
</evidence>
<dbReference type="Gene3D" id="2.60.120.10">
    <property type="entry name" value="Jelly Rolls"/>
    <property type="match status" value="1"/>
</dbReference>
<evidence type="ECO:0000313" key="3">
    <source>
        <dbReference type="Proteomes" id="UP000006512"/>
    </source>
</evidence>
<dbReference type="RefSeq" id="WP_006272628.1">
    <property type="nucleotide sequence ID" value="NZ_GL883077.1"/>
</dbReference>
<dbReference type="eggNOG" id="COG2850">
    <property type="taxonomic scope" value="Bacteria"/>
</dbReference>
<proteinExistence type="predicted"/>
<dbReference type="InterPro" id="IPR014710">
    <property type="entry name" value="RmlC-like_jellyroll"/>
</dbReference>
<dbReference type="SMART" id="SM00558">
    <property type="entry name" value="JmjC"/>
    <property type="match status" value="1"/>
</dbReference>
<sequence>MPPFLAVATRSDVTLATLAQAVADAREPVVFKGAVRDWPAVKASQTSADALIDYLKACDNGTPAATFRQPTGDGKYFYNSTIDGFTFQRGNLPVSVTLERLRKIQNQTDAEHIYIQSAPVKDHLPRMKAENQLPAVEAEPRIWIGNTSITQIHFDLSENLVCMIGGEKRFILFPPDQLPNLYLGPFERTVSNVPTSMASLENPDFATHPRFADALRAARVADLEPGDVLYIPYMWWHHVVSSGGFNVQMNYWWNPALDIQAAGGQPMQALVLAMLAVRDLPEDQRDAWKGMFDHFVFQKNGPPADHLPPDRRGLMGDMTFEQRLGLRKHLGKNLAED</sequence>
<protein>
    <submittedName>
        <fullName evidence="2">Transcription factor jumonji domain-containing protein</fullName>
    </submittedName>
</protein>
<dbReference type="AlphaFoldDB" id="F4QL56"/>
<evidence type="ECO:0000259" key="1">
    <source>
        <dbReference type="PROSITE" id="PS51184"/>
    </source>
</evidence>
<dbReference type="STRING" id="715226.ABI_18710"/>
<dbReference type="Proteomes" id="UP000006512">
    <property type="component" value="Unassembled WGS sequence"/>
</dbReference>
<accession>F4QL56</accession>
<dbReference type="InterPro" id="IPR003347">
    <property type="entry name" value="JmjC_dom"/>
</dbReference>
<name>F4QL56_9CAUL</name>
<dbReference type="PANTHER" id="PTHR12461">
    <property type="entry name" value="HYPOXIA-INDUCIBLE FACTOR 1 ALPHA INHIBITOR-RELATED"/>
    <property type="match status" value="1"/>
</dbReference>